<comment type="caution">
    <text evidence="3">The sequence shown here is derived from an EMBL/GenBank/DDBJ whole genome shotgun (WGS) entry which is preliminary data.</text>
</comment>
<dbReference type="EMBL" id="JACLAU010000028">
    <property type="protein sequence ID" value="MBC2652884.1"/>
    <property type="molecule type" value="Genomic_DNA"/>
</dbReference>
<dbReference type="SUPFAM" id="SSF56954">
    <property type="entry name" value="Outer membrane efflux proteins (OEP)"/>
    <property type="match status" value="1"/>
</dbReference>
<feature type="chain" id="PRO_5030859711" evidence="2">
    <location>
        <begin position="25"/>
        <end position="478"/>
    </location>
</feature>
<dbReference type="RefSeq" id="WP_185684270.1">
    <property type="nucleotide sequence ID" value="NZ_JACLAU010000028.1"/>
</dbReference>
<dbReference type="AlphaFoldDB" id="A0A7X1F9Z0"/>
<dbReference type="Gene3D" id="2.20.200.10">
    <property type="entry name" value="Outer membrane efflux proteins (OEP)"/>
    <property type="match status" value="1"/>
</dbReference>
<keyword evidence="2" id="KW-0732">Signal</keyword>
<protein>
    <submittedName>
        <fullName evidence="3">TolC family protein</fullName>
    </submittedName>
</protein>
<dbReference type="GO" id="GO:0015562">
    <property type="term" value="F:efflux transmembrane transporter activity"/>
    <property type="evidence" value="ECO:0007669"/>
    <property type="project" value="InterPro"/>
</dbReference>
<evidence type="ECO:0000313" key="3">
    <source>
        <dbReference type="EMBL" id="MBC2652884.1"/>
    </source>
</evidence>
<evidence type="ECO:0000256" key="1">
    <source>
        <dbReference type="ARBA" id="ARBA00007613"/>
    </source>
</evidence>
<dbReference type="InterPro" id="IPR003423">
    <property type="entry name" value="OMP_efflux"/>
</dbReference>
<name>A0A7X1F9Z0_9SPHN</name>
<dbReference type="Proteomes" id="UP000520156">
    <property type="component" value="Unassembled WGS sequence"/>
</dbReference>
<dbReference type="Gene3D" id="1.20.1600.10">
    <property type="entry name" value="Outer membrane efflux proteins (OEP)"/>
    <property type="match status" value="1"/>
</dbReference>
<accession>A0A7X1F9Z0</accession>
<evidence type="ECO:0000313" key="4">
    <source>
        <dbReference type="Proteomes" id="UP000520156"/>
    </source>
</evidence>
<dbReference type="Pfam" id="PF02321">
    <property type="entry name" value="OEP"/>
    <property type="match status" value="2"/>
</dbReference>
<comment type="similarity">
    <text evidence="1">Belongs to the outer membrane factor (OMF) (TC 1.B.17) family.</text>
</comment>
<dbReference type="PANTHER" id="PTHR30203:SF25">
    <property type="entry name" value="OUTER MEMBRANE PROTEIN-RELATED"/>
    <property type="match status" value="1"/>
</dbReference>
<evidence type="ECO:0000256" key="2">
    <source>
        <dbReference type="SAM" id="SignalP"/>
    </source>
</evidence>
<sequence length="478" mass="49879">MIPRLSLRHTLLLAGILAAGPLTAAAAGARPQPAPPPVEAPVAPAWSAANAAARPAEPAWWRAYGDPALDRLVERALAAGPDLPGALARIDQAQAAARAVGAGRFPSGTVNGSLARTEQSLENGLGQLTRFVPTINRTQDTASLNATLGWDLDLGGGVKNGARAARADLVAAQAGLAATRLALAAEVTARYLDLREAEARSRLVARQRDDLAARLRYAELRLAATEGSARERDARVRELGEAEASLPLLDAQVRAARHALAVLTGRPAGTDLPELSAVGPGAAVPLAEDPAAGTPADLLRARPDLVMAEARIVSARARVKSALGEYWPHVSIGGLLGFDTNRLAGFGTPASRITQGFIGLRWRLFDFARIDAEVAAARGAEREALAAYRDAVLRAGAQVESAFALAAARREALAAQDRRRAAADSAWTSAQAAFRLGEISDDQLRGESLQHASAEADQLAARRALAEAVLDCRKALGG</sequence>
<organism evidence="3 4">
    <name type="scientific">Novosphingobium aerophilum</name>
    <dbReference type="NCBI Taxonomy" id="2839843"/>
    <lineage>
        <taxon>Bacteria</taxon>
        <taxon>Pseudomonadati</taxon>
        <taxon>Pseudomonadota</taxon>
        <taxon>Alphaproteobacteria</taxon>
        <taxon>Sphingomonadales</taxon>
        <taxon>Sphingomonadaceae</taxon>
        <taxon>Novosphingobium</taxon>
    </lineage>
</organism>
<gene>
    <name evidence="3" type="ORF">H7F49_14395</name>
</gene>
<feature type="signal peptide" evidence="2">
    <location>
        <begin position="1"/>
        <end position="24"/>
    </location>
</feature>
<keyword evidence="4" id="KW-1185">Reference proteome</keyword>
<dbReference type="PANTHER" id="PTHR30203">
    <property type="entry name" value="OUTER MEMBRANE CATION EFFLUX PROTEIN"/>
    <property type="match status" value="1"/>
</dbReference>
<dbReference type="InterPro" id="IPR010131">
    <property type="entry name" value="MdtP/NodT-like"/>
</dbReference>
<reference evidence="3 4" key="1">
    <citation type="submission" date="2020-08" db="EMBL/GenBank/DDBJ databases">
        <title>The genome sequence of Novosphingobium flavum 4Y4.</title>
        <authorList>
            <person name="Liu Y."/>
        </authorList>
    </citation>
    <scope>NUCLEOTIDE SEQUENCE [LARGE SCALE GENOMIC DNA]</scope>
    <source>
        <strain evidence="3 4">4Y4</strain>
    </source>
</reference>
<proteinExistence type="inferred from homology"/>